<evidence type="ECO:0000256" key="2">
    <source>
        <dbReference type="ARBA" id="ARBA00022450"/>
    </source>
</evidence>
<evidence type="ECO:0000259" key="7">
    <source>
        <dbReference type="PROSITE" id="PS50075"/>
    </source>
</evidence>
<keyword evidence="5" id="KW-0045">Antibiotic biosynthesis</keyword>
<dbReference type="FunFam" id="1.10.1200.10:FF:000016">
    <property type="entry name" value="Non-ribosomal peptide synthase"/>
    <property type="match status" value="1"/>
</dbReference>
<feature type="compositionally biased region" description="Basic and acidic residues" evidence="6">
    <location>
        <begin position="4701"/>
        <end position="4713"/>
    </location>
</feature>
<dbReference type="Gene3D" id="3.40.50.12780">
    <property type="entry name" value="N-terminal domain of ligase-like"/>
    <property type="match status" value="3"/>
</dbReference>
<dbReference type="Pfam" id="PF13193">
    <property type="entry name" value="AMP-binding_C"/>
    <property type="match status" value="6"/>
</dbReference>
<dbReference type="GO" id="GO:0008610">
    <property type="term" value="P:lipid biosynthetic process"/>
    <property type="evidence" value="ECO:0007669"/>
    <property type="project" value="UniProtKB-ARBA"/>
</dbReference>
<keyword evidence="3" id="KW-0597">Phosphoprotein</keyword>
<dbReference type="Pfam" id="PF00550">
    <property type="entry name" value="PP-binding"/>
    <property type="match status" value="6"/>
</dbReference>
<accession>A0A7I7U8G1</accession>
<dbReference type="RefSeq" id="WP_163767701.1">
    <property type="nucleotide sequence ID" value="NZ_AP022598.1"/>
</dbReference>
<dbReference type="GO" id="GO:0005737">
    <property type="term" value="C:cytoplasm"/>
    <property type="evidence" value="ECO:0007669"/>
    <property type="project" value="TreeGrafter"/>
</dbReference>
<dbReference type="FunFam" id="2.30.38.10:FF:000001">
    <property type="entry name" value="Non-ribosomal peptide synthetase PvdI"/>
    <property type="match status" value="1"/>
</dbReference>
<feature type="region of interest" description="Disordered" evidence="6">
    <location>
        <begin position="516"/>
        <end position="535"/>
    </location>
</feature>
<evidence type="ECO:0000256" key="5">
    <source>
        <dbReference type="ARBA" id="ARBA00023194"/>
    </source>
</evidence>
<dbReference type="InterPro" id="IPR001242">
    <property type="entry name" value="Condensation_dom"/>
</dbReference>
<dbReference type="FunFam" id="3.40.50.980:FF:000002">
    <property type="entry name" value="Enterobactin synthetase component F"/>
    <property type="match status" value="1"/>
</dbReference>
<feature type="region of interest" description="Disordered" evidence="6">
    <location>
        <begin position="4699"/>
        <end position="4721"/>
    </location>
</feature>
<dbReference type="Proteomes" id="UP000466554">
    <property type="component" value="Chromosome"/>
</dbReference>
<name>A0A7I7U8G1_MYCPF</name>
<dbReference type="GO" id="GO:0031177">
    <property type="term" value="F:phosphopantetheine binding"/>
    <property type="evidence" value="ECO:0007669"/>
    <property type="project" value="InterPro"/>
</dbReference>
<feature type="domain" description="Carrier" evidence="7">
    <location>
        <begin position="4629"/>
        <end position="4702"/>
    </location>
</feature>
<dbReference type="InterPro" id="IPR029058">
    <property type="entry name" value="AB_hydrolase_fold"/>
</dbReference>
<dbReference type="GO" id="GO:0003824">
    <property type="term" value="F:catalytic activity"/>
    <property type="evidence" value="ECO:0007669"/>
    <property type="project" value="InterPro"/>
</dbReference>
<dbReference type="NCBIfam" id="NF003417">
    <property type="entry name" value="PRK04813.1"/>
    <property type="match status" value="6"/>
</dbReference>
<dbReference type="NCBIfam" id="TIGR01733">
    <property type="entry name" value="AA-adenyl-dom"/>
    <property type="match status" value="6"/>
</dbReference>
<dbReference type="Gene3D" id="3.40.50.1820">
    <property type="entry name" value="alpha/beta hydrolase"/>
    <property type="match status" value="2"/>
</dbReference>
<dbReference type="SMART" id="SM00824">
    <property type="entry name" value="PKS_TE"/>
    <property type="match status" value="1"/>
</dbReference>
<keyword evidence="4" id="KW-0677">Repeat</keyword>
<dbReference type="PROSITE" id="PS50075">
    <property type="entry name" value="CARRIER"/>
    <property type="match status" value="6"/>
</dbReference>
<proteinExistence type="predicted"/>
<dbReference type="InterPro" id="IPR020802">
    <property type="entry name" value="TesA-like"/>
</dbReference>
<protein>
    <submittedName>
        <fullName evidence="8">Non-ribosomal peptide synthetase</fullName>
    </submittedName>
</protein>
<dbReference type="InterPro" id="IPR036736">
    <property type="entry name" value="ACP-like_sf"/>
</dbReference>
<evidence type="ECO:0000256" key="1">
    <source>
        <dbReference type="ARBA" id="ARBA00001957"/>
    </source>
</evidence>
<dbReference type="Gene3D" id="2.30.38.10">
    <property type="entry name" value="Luciferase, Domain 3"/>
    <property type="match status" value="3"/>
</dbReference>
<feature type="domain" description="Carrier" evidence="7">
    <location>
        <begin position="2014"/>
        <end position="2088"/>
    </location>
</feature>
<evidence type="ECO:0000256" key="4">
    <source>
        <dbReference type="ARBA" id="ARBA00022737"/>
    </source>
</evidence>
<dbReference type="InterPro" id="IPR009081">
    <property type="entry name" value="PP-bd_ACP"/>
</dbReference>
<dbReference type="InterPro" id="IPR045851">
    <property type="entry name" value="AMP-bd_C_sf"/>
</dbReference>
<dbReference type="FunFam" id="3.40.50.12780:FF:000012">
    <property type="entry name" value="Non-ribosomal peptide synthetase"/>
    <property type="match status" value="3"/>
</dbReference>
<dbReference type="SUPFAM" id="SSF47336">
    <property type="entry name" value="ACP-like"/>
    <property type="match status" value="6"/>
</dbReference>
<feature type="domain" description="Carrier" evidence="7">
    <location>
        <begin position="6180"/>
        <end position="6255"/>
    </location>
</feature>
<comment type="cofactor">
    <cofactor evidence="1">
        <name>pantetheine 4'-phosphate</name>
        <dbReference type="ChEBI" id="CHEBI:47942"/>
    </cofactor>
</comment>
<dbReference type="UniPathway" id="UPA00011"/>
<feature type="domain" description="Carrier" evidence="7">
    <location>
        <begin position="537"/>
        <end position="611"/>
    </location>
</feature>
<feature type="domain" description="Carrier" evidence="7">
    <location>
        <begin position="7213"/>
        <end position="7288"/>
    </location>
</feature>
<dbReference type="NCBIfam" id="NF004282">
    <property type="entry name" value="PRK05691.1"/>
    <property type="match status" value="10"/>
</dbReference>
<dbReference type="InterPro" id="IPR023213">
    <property type="entry name" value="CAT-like_dom_sf"/>
</dbReference>
<dbReference type="GO" id="GO:0017000">
    <property type="term" value="P:antibiotic biosynthetic process"/>
    <property type="evidence" value="ECO:0007669"/>
    <property type="project" value="UniProtKB-KW"/>
</dbReference>
<dbReference type="Pfam" id="PF00668">
    <property type="entry name" value="Condensation"/>
    <property type="match status" value="8"/>
</dbReference>
<dbReference type="GO" id="GO:0043041">
    <property type="term" value="P:amino acid activation for nonribosomal peptide biosynthetic process"/>
    <property type="evidence" value="ECO:0007669"/>
    <property type="project" value="TreeGrafter"/>
</dbReference>
<dbReference type="SUPFAM" id="SSF52777">
    <property type="entry name" value="CoA-dependent acyltransferases"/>
    <property type="match status" value="16"/>
</dbReference>
<organism evidence="8 9">
    <name type="scientific">Mycolicibacterium parafortuitum</name>
    <name type="common">Mycobacterium parafortuitum</name>
    <dbReference type="NCBI Taxonomy" id="39692"/>
    <lineage>
        <taxon>Bacteria</taxon>
        <taxon>Bacillati</taxon>
        <taxon>Actinomycetota</taxon>
        <taxon>Actinomycetes</taxon>
        <taxon>Mycobacteriales</taxon>
        <taxon>Mycobacteriaceae</taxon>
        <taxon>Mycolicibacterium</taxon>
    </lineage>
</organism>
<dbReference type="EMBL" id="AP022598">
    <property type="protein sequence ID" value="BBY77450.1"/>
    <property type="molecule type" value="Genomic_DNA"/>
</dbReference>
<dbReference type="Pfam" id="PF00975">
    <property type="entry name" value="Thioesterase"/>
    <property type="match status" value="1"/>
</dbReference>
<keyword evidence="2" id="KW-0596">Phosphopantetheine</keyword>
<dbReference type="InterPro" id="IPR000873">
    <property type="entry name" value="AMP-dep_synth/lig_dom"/>
</dbReference>
<dbReference type="Gene3D" id="3.40.50.980">
    <property type="match status" value="6"/>
</dbReference>
<dbReference type="NCBIfam" id="TIGR01720">
    <property type="entry name" value="NRPS-para261"/>
    <property type="match status" value="3"/>
</dbReference>
<dbReference type="CDD" id="cd05930">
    <property type="entry name" value="A_NRPS"/>
    <property type="match status" value="3"/>
</dbReference>
<dbReference type="GO" id="GO:0044550">
    <property type="term" value="P:secondary metabolite biosynthetic process"/>
    <property type="evidence" value="ECO:0007669"/>
    <property type="project" value="UniProtKB-ARBA"/>
</dbReference>
<dbReference type="InterPro" id="IPR020845">
    <property type="entry name" value="AMP-binding_CS"/>
</dbReference>
<dbReference type="InterPro" id="IPR006162">
    <property type="entry name" value="Ppantetheine_attach_site"/>
</dbReference>
<evidence type="ECO:0000313" key="9">
    <source>
        <dbReference type="Proteomes" id="UP000466554"/>
    </source>
</evidence>
<dbReference type="InterPro" id="IPR010071">
    <property type="entry name" value="AA_adenyl_dom"/>
</dbReference>
<feature type="domain" description="Carrier" evidence="7">
    <location>
        <begin position="3123"/>
        <end position="3199"/>
    </location>
</feature>
<evidence type="ECO:0000256" key="3">
    <source>
        <dbReference type="ARBA" id="ARBA00022553"/>
    </source>
</evidence>
<dbReference type="InterPro" id="IPR025110">
    <property type="entry name" value="AMP-bd_C"/>
</dbReference>
<dbReference type="Pfam" id="PF00501">
    <property type="entry name" value="AMP-binding"/>
    <property type="match status" value="6"/>
</dbReference>
<gene>
    <name evidence="8" type="ORF">MPRF_43490</name>
</gene>
<dbReference type="GO" id="GO:0072330">
    <property type="term" value="P:monocarboxylic acid biosynthetic process"/>
    <property type="evidence" value="ECO:0007669"/>
    <property type="project" value="UniProtKB-ARBA"/>
</dbReference>
<dbReference type="FunFam" id="3.40.50.980:FF:000001">
    <property type="entry name" value="Non-ribosomal peptide synthetase"/>
    <property type="match status" value="3"/>
</dbReference>
<dbReference type="SUPFAM" id="SSF53474">
    <property type="entry name" value="alpha/beta-Hydrolases"/>
    <property type="match status" value="1"/>
</dbReference>
<dbReference type="FunFam" id="3.30.300.30:FF:000010">
    <property type="entry name" value="Enterobactin synthetase component F"/>
    <property type="match status" value="1"/>
</dbReference>
<dbReference type="PANTHER" id="PTHR45527:SF1">
    <property type="entry name" value="FATTY ACID SYNTHASE"/>
    <property type="match status" value="1"/>
</dbReference>
<dbReference type="InterPro" id="IPR020806">
    <property type="entry name" value="PKS_PP-bd"/>
</dbReference>
<evidence type="ECO:0000313" key="8">
    <source>
        <dbReference type="EMBL" id="BBY77450.1"/>
    </source>
</evidence>
<reference evidence="8 9" key="1">
    <citation type="journal article" date="2019" name="Emerg. Microbes Infect.">
        <title>Comprehensive subspecies identification of 175 nontuberculous mycobacteria species based on 7547 genomic profiles.</title>
        <authorList>
            <person name="Matsumoto Y."/>
            <person name="Kinjo T."/>
            <person name="Motooka D."/>
            <person name="Nabeya D."/>
            <person name="Jung N."/>
            <person name="Uechi K."/>
            <person name="Horii T."/>
            <person name="Iida T."/>
            <person name="Fujita J."/>
            <person name="Nakamura S."/>
        </authorList>
    </citation>
    <scope>NUCLEOTIDE SEQUENCE [LARGE SCALE GENOMIC DNA]</scope>
    <source>
        <strain evidence="8 9">JCM 6367</strain>
    </source>
</reference>
<dbReference type="PROSITE" id="PS00455">
    <property type="entry name" value="AMP_BINDING"/>
    <property type="match status" value="6"/>
</dbReference>
<dbReference type="Gene3D" id="3.30.559.30">
    <property type="entry name" value="Nonribosomal peptide synthetase, condensation domain"/>
    <property type="match status" value="8"/>
</dbReference>
<dbReference type="FunFam" id="3.30.300.30:FF:000015">
    <property type="entry name" value="Nonribosomal peptide synthase SidD"/>
    <property type="match status" value="2"/>
</dbReference>
<dbReference type="InterPro" id="IPR042099">
    <property type="entry name" value="ANL_N_sf"/>
</dbReference>
<dbReference type="CDD" id="cd17646">
    <property type="entry name" value="A_NRPS_AB3403-like"/>
    <property type="match status" value="2"/>
</dbReference>
<dbReference type="Gene3D" id="3.30.300.30">
    <property type="match status" value="6"/>
</dbReference>
<dbReference type="CDD" id="cd19540">
    <property type="entry name" value="LCL_NRPS-like"/>
    <property type="match status" value="1"/>
</dbReference>
<dbReference type="PANTHER" id="PTHR45527">
    <property type="entry name" value="NONRIBOSOMAL PEPTIDE SYNTHETASE"/>
    <property type="match status" value="1"/>
</dbReference>
<sequence>MTADSLDIAGLLEEWNNHSTPDNTSTVPDLFAAQCARTPDAVAVVDGDRHMTYRELAERVNQLAQSVTQTGAEAESVLAIGVPRSAEMVVCVLASMIAGAAFVPLDPAWPAHRRRQVLTDSRARAAFVSSSDSSDWGVDASIVDLRDWRFGDQPAVAPTVAVRPAQLAYVIFTSGSTGTPKGAMIRHDAIAERLVWQRDHVLHFGDTDASLFKAPLSFDISVNEILLPLICGGRVVVAEPEGEKDPEYLLGLIRDQRVTFVYLVSSMLDTLLELDRLTPSGQSSLASLRHVWCGGEVLTPNLFARFRDRLSTTLYHGYGPAEATIGVSHVIYRDTAERIATSIGRPNPHTQLYVLDEALRPLPPGVGGELYAAGFLLGRGYVNAAPLTASRFVANPFDDNGSRMYRTGDLARWSEDGSLEFLGRADNQVKIRGRRIELEEIESQLGEHPAVRTAVVTVHRRGGADQLVGYLVAADGLDNGAELHARVADWARSRLPDYMVPAVFIGIDRIPLTANGKTDRRALPDPEAATPARRDRVPRTPREIVMARAFADALDLDAVGVDDDFFSLGGDSIVAIRVVSRVRSAGYGLRPRDMFAHRTVEALAPLLVEASPIDVQPIDPVGPVPATPILRWLDEIAELSGSSVLGGFYQGMTLVTPGDLTESAVRAIVDAVTSRHQLLWASTTGAASDLDIPKSAPRVPLLTGEAGEDVEAIRDRLLRLLDPAAGEMLAVGWLRAANRLVVLVHHIVVDGVSLRILAEDFATAHRQLRQTGAITLLEPRTPWRSWATRLSEAARLGAFDGDRQHWERTCGIAEPPWGDRPLDPARDTVATEARLTVELPATVSAQLLTEVPERIHGHVNDAMVTALYLALRDWLDQRGNSCPEGLLVEMEGHGREAQTVGDLDLSETVGWFTTLYPVALRDDAFDPRAALTDGAALAAAVRSVKDQLRAVPSHGIGYGALRYLTNAGDRLDAAPQVLFNYLGRFDTADRPWAFADTGAAVLEERDPKMPLPRLLEINAEAANTGAGTVLRATFSWPSGAIAQTEIARLAHRWTDLMTTIAGCDDVRGHSPSDFPSVALDAADVGELESRYPGLTDVIPLTPAQQGIYFHSTFNRRTDPYVVQQLVDIHGPLDVERFQRATEIVVSRHRSLSAAFTTVTDGTPVAVHAAVAPPDFDVVDARGMSAEHADAVVARHAERERRRPFDLAAPPLTRYTLVRRADRYTMIQTVHHIVADGWSVPLVLDELLTAYSGEDFHGPAARFGEFVQWLGARDQAADAAAWASLLTGVDAPTLLAPLDGLGDEGHGFGRRTSSPVARAALAERAAAAGVTVGTMLHTAWALTLGRLTGRNDVVFGTVVSGRAGDLAGVDRMVGLLVNTIPIRVRWDHDDTISTVAAHLAETESAVLDHHHLPLTEAHRIAGLDTLFDSLMVIENLGATAHSTTELRLGEIEVIEAPHYPISVMITVRDSVSVTVTNDREHISDVFADSVIRTFIDVLSTIATDPGVRCAQLRIAESVAAAPAAAATVTDVIGSAIDAHRDLPALITDDGTLTFAELDRRATVLARRLADRGVGRGDVVGLGMTRSADLVAGLWSIVMAGAAYLPLDLSYPSARLEYMLDHSRPRAVLVDRHGRDVLAGGLPEATSVVNSDESDSADAGFTPVAVSPLDAVSVLYTSGSTGEPKAVVGTHGALANRLAWAVRDWPAPTRLAKSSLSFIDGTTELLAGLAAGAATVLAGDDAVRDGGRLTALTAGHQVTQLVAVPSLAAALADEHPGRLGTLRRWIVSGEALTPGHLAALRTACPDAEVVNSYGSSEVTGDVLAGAQQRAPVTLGHPVPGAAIRILGDHLADLPDGVIGEIYVSGAQLARGYLDRPGQTAARFVATTDGRRMYRTGDLGARMPDGQVVFAGRRDDQLKVNGHRIEPGEIETALHAKPGVTDACVIAHGAALAAFVVADGTTPDDLMSALAAELPRHLVPSTLVTVDSMPLLPNGKRDTTVLRALLTDECGDGGYLAPSDARQQVVADLMADVLGVPQVSVDADFFGRGGDSISAIRLTSRLARAGLHVTTEEVFRGRTPAGIAAAADTVAADESVRPRIPRFGTVTLSDATLQKITNTESVDDIWAMSPLQQGVYYQSALDDAATATYLAQNTFDLDRRVDIDALQHAFTSMLRRHPQLRAGFRTVEHAEDTPAADATALVQVIITDPPSAITVVDLTDGCHGHPGAEAARIARTDRSTPFDVARPPLMRLTLIRLPGGRDRILLTYHFLLFDGWSRELVLRELFSLYASHRAGGGASGAVEPHAEVVTRYLRWVDEIGQAGATQAWASLLAGLTEPTVASGVSPGHPDAAADTEPGRIVVAVPEPVTAQLHTAATELGVTLNSVVTAAVALVTGYHAGTTDAVLGTTVAGRPGEISGIDDTIGLFLNTVPVRVDLSPTRTAAAAMRAIAEQRVAMMRHDHLGLGQIQRTAGDTGDALFDTLLVLQNFLGDDTFTDMESDHGIIGVDYHDTTHFPLTWVLTPGRELNVKLEHRVVGEARAQEMVAQLLTTLQTFAEAPDTSLGAVGLAGRTRMEALQRRWSATARPIEDVTIAELLARQADRTPEQIALVFGAQRLSYREFDDRVSRLARYLRGHGAAPETFVALALPRSIDMVVALFAVLRAGAAYLPLELDLPAERLQTIVADANPVLLVTTAANTELAGCGQRHGAAVITLDDPRTADAIAATAAEPLSAEELGAFASGAQRLQHPAYLIYTSGSTGTPKGVLTGYAGLTNMYFNHREAIFAPTVRHAGGATLNIAHTVSFSFDMSWEELFWLVEGHLVHICDEELRRDAPALVEYCRSRRIDVVNVTPTYAHHLLDAGLLDGHAPALVLLGGEAVSEHVWSVLHEHPDTAGYNLYGPTEYTINTLGGGTEDSPTPTVGQPIWNTRGYILDAALRPVPDGAVGELYIAGTGLARGYHRRPGLTAISMVADPFVPGGRMYRTGDLVRRRAGTRESGLLDYLGRADDQVKIRGYRVELGEIESVLAGADGVHRCAVVVRTGSGLPPVKSLAAYVVASAVSDAVNTVDTTRFVTALRDHLAARLPGYMVPTRYGVVSELPLTINGKLDVARLPEPVAATTGAARAPRTEREALLLDIVSSVLDIDIDDIGVDDDFFTLGGDSISSIAVCGRARKAGLRLTPRDVFRRRTVAAIAASADTAAPESASAPDPGVGAVADTPMLAETMRAATPLTNFYQSMVLSTPVELTETQLRDLLTALLDAHPMLRAKTQDCDGGWTLTVPGTATPATQVLTRIAGTLTETTLQPATAAAAAELAPADGVMVRAVWYDSPGAAGQLLLVVHHLVVDGVSWRILAQDLARAWQRMSAGDPARVDEVPTSFRTWAAALASTDRFATETHYWNDVLATPDPDLGARAADPDRDTADTVREHTFCLPAEVATALLSSVPASFHGGVNDVLLSTFALALAKWRADRGRGEGSAALLNLEGHGREADLVPGHLDLSRTVGWFTAIYPVRVDPGALSWHDVLAAGPGLARAVKAVKEQLRAVPHRGLGYGVLRHLDGSAPVRGRAPQILFNYLGRFSAGTGRDWEPVSGLGTLREGVDPANPAGTLEINALAEDGPDGTVLTATLSWPHGLFPGSEIDELAILWRDALDALTRCPELPGHTPSDFAMVRLSQNDVDTLAQDGPVEDVLPLLPLQQGMYFHSVYGDGVDTYRVQQIAELSGPLDPAALGRSIDAVVQRHQALRAGFRELEDGTLAQVIRAQVDVEFAVTHGTPDEVAREQLSRPFDLAEAPLVRYTLVSLSPTEHRLIQTMHHIIADGWSYPLIFGDIVTHYNASRHTSIALPPSAVTLRDHIESTLAGDRESARRGWSDALTGVEPTLLYGNAIRGTAEHRSHVRRLPAGLTADLVRRTRERGITMSTALHGAWGLVLGRLLNRTTVVFGSTVSGRGGDLAGVESLVGLLINTIPVPVSWTSCSSVGEVFAELQDQQGALLDAQQVVLTELSRLAGVRELFDTLVVVENFPATAAAQDTDALSFHGFTGTDAPHYPLSLVAYLDEQLVVEIKYDPGVLGHADAAGYAERIERVLRAFVEDPEVPTGSVDIRTAAERAFVPRGIGSGPDVTLGQAFSATVRRNPAAVAVTAGTASLTYAELDDRSAAVAHALAAAGVRSESRVAVALPRSVDLIVGLLAVVRAGGTYVPLDLDSPAARVQHILADSTPVCVLTDYPDRVSDVAAPVQLIGEAAQYDSSGRALPAVDADQAAYVIYTSGSTGVPKGVEVSHRNVAALFAGTGELFEFGPGDVWTMFHSAAFDFSVWELWGALLHGGRLVVVDAADARDPERFARLLESERVTVLNQTPSAFYPLLDADRRLRPELCLRYVVFGGEALDPGRLADWFDRHGDTPDSPRLVNMYGITETCVHVSHRALTGKDAAGARGSAVGGPIPGLRIHLLDERLQPVPAGVVGEMYIAGGQLARGYLGRAGLTASRFVANPFDGAGERLYRSGDTAMWTADGDLVYVGRSDQQVKVRGYRIELGEVESALAALDGISNAAAAARSDDTGRTRLIGYLVTDAPFDVTEVRARLAERLPDYMVPSAFVGLDALPRTVNGKLDRDRLPDPAGAVTAEDRTAPAATGAAAEIAALCSEILRVPFGVDDDFFTLGGDSIVAIQLVNRARRAGHRITPQQVFVARTPAALAAVAADGQDRPAPEVRDPGAEPGEVPPTPIVARLAELGGTIRRFNQAEVVLTPVGLRREHLEAAISAVVHRHDALRLRLVRPVPSLWALQTAAEQPVSVLQVDAADLGEDALAETIGVESDAAADRLDPETGQVLQAVWFDRADAGRGRLLLVVHHLAIDAVSWRILLDDLAEACEQAAAGTAPVLPAVPTSYRTYARAVTENAQQAARLAEFEHWTATLAPGGELQPSSAALGLTVGATRDHEMSLDVDETAPLLTTVPAMANADVTETLVAALHLAVGRWRTEHGNDTVSPLVLDLERHGRDRWGDDLDLSRTVGWFTAIAPVRLDPSAAPGDLVDTLAEVKETLRAVPDGGVGYGQLRYCNPRTASALGRLPAPQLLFNYLGRWSSGAETDWHSAPEERALRTAPDPDLGTPYLLEINAHCDDTADGPRLRAVFTYADGEMTGESVADLAGHWTAVLREFGALAAESAAAVLTPSDAPLVTLTQRQIDTVVAAVPARVETIWPLSPLQQGVYFQARYSPAAVYIVQNVFDVAEPIDTEALRTAYSAVMQRNPVLRSAFWADGVPAPVAAITVEPVCDPEIVDLSGVSASDVAEQLDRVTAEDRLRTFDLAAPPLARFTVVRTGTGTERLIFSYHFLLLDGWSREQLLRELFTEYAAARSGKPADLPAPRAAFTDYLRWLSRRDTAISAQRWADTLSGLAAPTLLVPAAVGTEPTLALRRDFVLSETDTAALDRSARSAGVTLNALMSTALALVLGYETGSTDVVFGSTVAGRPTEIDGIDEVIGLFLNTVPTRVRLNAGRSAADAMRAVQNDRLDLMDHEYLGLGDIQRAAAGGGSEPVSGSGPLFDSLYVLQNFLDDDTFTDLETEHGIVGHDSIDASHYPLTWVASPGKRLWVKLEYRPDVVDHARAERLLDRLRQVLLHLAVGGADQPLGAAPLLLDREQTAAQARTDATRHPLPQAAVTDLLAERAQRSPGLTALVCGTEHVDYRELQTRINRFAWMLRHRGIGTGETVALAIPRSTDTVVALFAVLRAGAAYLPLELDYPDERLAVMLDDARPAAVLTTAAVAARIRPLTPRHCPAIALDTAETAAEYAAARPDWDDFRPAPGDPAYVIYTSGSTGRPKGVVTPHRGLTNMHLNHFDAIFAPAIDKAGGRRLRIAHTVSFSFDMSWEELLWLIEGHEVHICDENLRRDASALVTYCHDRRVDVVNVTPTYAGALFEQGLLDPDAHPPVLVLLGGEAVSNAVWSRLRDSETSYGYNLYGPTEYTINTLGGGTDDSITPTVGQPIWNTAAHILDPWLRPVPDGTPGELYIAGAGLAHGYLRRPDLTAARFVADPFHDPSTGFDSRMYRTGDIVARRADGNLEFLGRSDDQVKIRGYRVELGDIETALGAHPSVAQAAVIARPDPHIAGGRCLVGFVVPALPGRETGVDELRTHLKAVLPAYMVPSAIAVLDRLPLTDNGKLDVRALPAVTVDDLGDCGRAPRTDTEHALCALFSEILALEVTGVDADFFALGGHSLSSITLINGVRSTLRTELSLRDVFDNPTVAQLAVLLDARTADSATASPAHPALTARPRPATVPVSPAQERMLIVDRLGGTGTAYNYPLVFTTADELDVAALSEALGDVVSRHEVLRTVFGMSGGEFTQQVLPEDTPVPLDVVDCVSAEVDARVDRAVRHHFDLSSQIPLRASVFRHDRGHTVVLLLHHIATDEWSDGPFLRDLGHAYAARERGAAPAFDALPVQYADYALWQRERLADTRRQRVDFWHRAMADAPDEMFLPTDRPRPSVPSGAGGVVHHRLTPETAQALRGLARDGQASMLMVLHAAAAVLLHRLGAGPDIVVGTPVAGRDETVLADVVGLFVNTVVLRVDASGNPGFADLLARVRDADLAAFSHADLPFDHVVDALNPPRRPGRNPLFNVFVGYHRRDGDDGSLLGRRVEWHEPATHTAMFDLGFTLTDSGDGAAMTLTTEYSGDLFDVSSAQMLTVRLAAVLDAAAADAAVRVGDVPVLTETERDAVVGERNRTGHPVGPAALGALVSAQARRTPDAEAVRFGDHRLTYADLDGWSDRLAAQLCDQGSAAGSVVGVSLPRSVELVVALVAVAKAGAAFLPLDPEYPPDRLRYMITDATPSVVLDDADTIRTARSGARPTLPAVDPAAWAYVLYTSGSTGAPKGVAVPHAGIVNRIAWLQHAYPLHGGDRMLVKTPISFDTSVWELFWPLSVGAALVVADPGGHRDPRYLARTIREHAVTAVDFVPSMLELFLDDPDAATCASLTRVTVGGEALTAEIAERFARTFPAVPLHNLYGPTEASVDVLGWTADGGAVSLGTPGWNVRAYVLDEYLQPVPDGVPGELHLAGIQLADGYLGRSGLTAQRFVADPFGAGTRMYRTGDTVRWRRSGATPATLEYLGRTDEQIKLRGVRIEPGEIEAVLGGHPTVGSAKVLVHRDRLAAYVVPTSKGFEAGCDTESLRRHASAALPGHMVPSAFVVLEAFPLTPSGKLDRRALPDPSPTAVSGRPPITDAQRRLCDMFGEILGARVDDIDADFFTLGGHSLLLVRLATEIRRGFGIQIPVTELMAGPTVADVAARLSGSPDTAADQIADGLAPVLTLRGSGDRPPLFCLPPASGLGWQFAGLKKHLPEAIPIYTLQASTFSGAAQPDTIADLAADFADRITEIAPAGPVRLLGWSFGGSVAILTAQVLRNRGIDVEFVGMLDARTDTTEDPGAFHADTVLGALLREMGFAVEPDTPMTVEQAVELVKNSEDAITVLDDEQIAVVIENYVAAERLTASADYGRYDGDVWFVDAGRLEMDFDGVASKGWHNHVGGVLEVVRLDCRHSELMDRPVLEVLGPLLAEQLQR</sequence>
<dbReference type="InterPro" id="IPR010060">
    <property type="entry name" value="NRPS_synth"/>
</dbReference>
<dbReference type="CDD" id="cd17643">
    <property type="entry name" value="A_NRPS_Cytc1-like"/>
    <property type="match status" value="1"/>
</dbReference>
<dbReference type="SUPFAM" id="SSF56801">
    <property type="entry name" value="Acetyl-CoA synthetase-like"/>
    <property type="match status" value="6"/>
</dbReference>
<dbReference type="Gene3D" id="3.30.559.10">
    <property type="entry name" value="Chloramphenicol acetyltransferase-like domain"/>
    <property type="match status" value="8"/>
</dbReference>
<dbReference type="SMART" id="SM00823">
    <property type="entry name" value="PKS_PP"/>
    <property type="match status" value="6"/>
</dbReference>
<dbReference type="InterPro" id="IPR001031">
    <property type="entry name" value="Thioesterase"/>
</dbReference>
<dbReference type="Gene3D" id="1.10.1200.10">
    <property type="entry name" value="ACP-like"/>
    <property type="match status" value="4"/>
</dbReference>
<evidence type="ECO:0000256" key="6">
    <source>
        <dbReference type="SAM" id="MobiDB-lite"/>
    </source>
</evidence>
<dbReference type="PROSITE" id="PS00012">
    <property type="entry name" value="PHOSPHOPANTETHEINE"/>
    <property type="match status" value="5"/>
</dbReference>